<keyword evidence="4" id="KW-0325">Glycoprotein</keyword>
<evidence type="ECO:0000313" key="7">
    <source>
        <dbReference type="EMBL" id="EGI62308.1"/>
    </source>
</evidence>
<protein>
    <submittedName>
        <fullName evidence="7">Uncharacterized protein</fullName>
    </submittedName>
</protein>
<organism evidence="8">
    <name type="scientific">Acromyrmex echinatior</name>
    <name type="common">Panamanian leafcutter ant</name>
    <name type="synonym">Acromyrmex octospinosus echinatior</name>
    <dbReference type="NCBI Taxonomy" id="103372"/>
    <lineage>
        <taxon>Eukaryota</taxon>
        <taxon>Metazoa</taxon>
        <taxon>Ecdysozoa</taxon>
        <taxon>Arthropoda</taxon>
        <taxon>Hexapoda</taxon>
        <taxon>Insecta</taxon>
        <taxon>Pterygota</taxon>
        <taxon>Neoptera</taxon>
        <taxon>Endopterygota</taxon>
        <taxon>Hymenoptera</taxon>
        <taxon>Apocrita</taxon>
        <taxon>Aculeata</taxon>
        <taxon>Formicoidea</taxon>
        <taxon>Formicidae</taxon>
        <taxon>Myrmicinae</taxon>
        <taxon>Acromyrmex</taxon>
    </lineage>
</organism>
<name>F4WTV1_ACREC</name>
<dbReference type="Pfam" id="PF01401">
    <property type="entry name" value="Peptidase_M2"/>
    <property type="match status" value="1"/>
</dbReference>
<evidence type="ECO:0000256" key="6">
    <source>
        <dbReference type="PROSITE-ProRule" id="PRU01355"/>
    </source>
</evidence>
<dbReference type="PROSITE" id="PS52011">
    <property type="entry name" value="PEPTIDASE_M2"/>
    <property type="match status" value="1"/>
</dbReference>
<feature type="disulfide bond" evidence="5">
    <location>
        <begin position="159"/>
        <end position="178"/>
    </location>
</feature>
<evidence type="ECO:0000256" key="5">
    <source>
        <dbReference type="PIRSR" id="PIRSR601548-4"/>
    </source>
</evidence>
<dbReference type="EMBL" id="GL888345">
    <property type="protein sequence ID" value="EGI62308.1"/>
    <property type="molecule type" value="Genomic_DNA"/>
</dbReference>
<dbReference type="GO" id="GO:0006508">
    <property type="term" value="P:proteolysis"/>
    <property type="evidence" value="ECO:0007669"/>
    <property type="project" value="InterPro"/>
</dbReference>
<reference evidence="7" key="1">
    <citation type="submission" date="2011-02" db="EMBL/GenBank/DDBJ databases">
        <title>The genome of the leaf-cutting ant Acromyrmex echinatior suggests key adaptations to social evolution and fungus farming.</title>
        <authorList>
            <person name="Nygaard S."/>
            <person name="Zhang G."/>
        </authorList>
    </citation>
    <scope>NUCLEOTIDE SEQUENCE</scope>
</reference>
<keyword evidence="2" id="KW-0732">Signal</keyword>
<gene>
    <name evidence="7" type="ORF">G5I_09303</name>
</gene>
<dbReference type="InterPro" id="IPR001548">
    <property type="entry name" value="Peptidase_M2"/>
</dbReference>
<accession>F4WTV1</accession>
<dbReference type="Proteomes" id="UP000007755">
    <property type="component" value="Unassembled WGS sequence"/>
</dbReference>
<dbReference type="InParanoid" id="F4WTV1"/>
<keyword evidence="8" id="KW-1185">Reference proteome</keyword>
<dbReference type="AlphaFoldDB" id="F4WTV1"/>
<proteinExistence type="inferred from homology"/>
<comment type="similarity">
    <text evidence="1 6">Belongs to the peptidase M2 family.</text>
</comment>
<evidence type="ECO:0000256" key="3">
    <source>
        <dbReference type="ARBA" id="ARBA00023157"/>
    </source>
</evidence>
<comment type="caution">
    <text evidence="6">Lacks conserved residue(s) required for the propagation of feature annotation.</text>
</comment>
<evidence type="ECO:0000256" key="4">
    <source>
        <dbReference type="ARBA" id="ARBA00023180"/>
    </source>
</evidence>
<evidence type="ECO:0000256" key="1">
    <source>
        <dbReference type="ARBA" id="ARBA00008139"/>
    </source>
</evidence>
<dbReference type="GO" id="GO:0008237">
    <property type="term" value="F:metallopeptidase activity"/>
    <property type="evidence" value="ECO:0007669"/>
    <property type="project" value="InterPro"/>
</dbReference>
<sequence>MLEIVRRCLSFKAKVSAPSNRVTQLNNFFFQDDSFPLNTDTTPRFAIWIRSPTREMWIDKKGPDRIIRLRLNTGFITNHLSQFRFCIPKEQINVQLTIAIIKSAIINRAAIYAGYKIDYKTNDMQNSISQQSQRTVVHPGQLTNFVAGVLQFQLYRALCQAAGQRSEIDNPRRPLHRCDFYRKPEAGRILG</sequence>
<dbReference type="GO" id="GO:0016020">
    <property type="term" value="C:membrane"/>
    <property type="evidence" value="ECO:0007669"/>
    <property type="project" value="InterPro"/>
</dbReference>
<dbReference type="OrthoDB" id="10029630at2759"/>
<evidence type="ECO:0000256" key="2">
    <source>
        <dbReference type="ARBA" id="ARBA00022729"/>
    </source>
</evidence>
<dbReference type="GO" id="GO:0008241">
    <property type="term" value="F:peptidyl-dipeptidase activity"/>
    <property type="evidence" value="ECO:0007669"/>
    <property type="project" value="InterPro"/>
</dbReference>
<keyword evidence="3 5" id="KW-1015">Disulfide bond</keyword>
<dbReference type="SUPFAM" id="SSF55486">
    <property type="entry name" value="Metalloproteases ('zincins'), catalytic domain"/>
    <property type="match status" value="1"/>
</dbReference>
<evidence type="ECO:0000313" key="8">
    <source>
        <dbReference type="Proteomes" id="UP000007755"/>
    </source>
</evidence>
<dbReference type="eggNOG" id="KOG3690">
    <property type="taxonomic scope" value="Eukaryota"/>
</dbReference>